<dbReference type="PATRIC" id="fig|1641875.4.peg.2953"/>
<dbReference type="Proteomes" id="UP000051295">
    <property type="component" value="Unassembled WGS sequence"/>
</dbReference>
<protein>
    <recommendedName>
        <fullName evidence="1">Methyltransferase type 11 domain-containing protein</fullName>
    </recommendedName>
</protein>
<reference evidence="2 3" key="1">
    <citation type="submission" date="2015-04" db="EMBL/GenBank/DDBJ databases">
        <title>The draft genome sequence of Roseovarius sp.R12b.</title>
        <authorList>
            <person name="Li G."/>
            <person name="Lai Q."/>
            <person name="Shao Z."/>
            <person name="Yan P."/>
        </authorList>
    </citation>
    <scope>NUCLEOTIDE SEQUENCE [LARGE SCALE GENOMIC DNA]</scope>
    <source>
        <strain evidence="2 3">R12B</strain>
    </source>
</reference>
<accession>A0A0T5NZA6</accession>
<dbReference type="InterPro" id="IPR013216">
    <property type="entry name" value="Methyltransf_11"/>
</dbReference>
<sequence length="247" mass="27717">MDLVYQGSDIIQRRRLSFDAVLPKPAETILDIGSGNGLLSAELARAVGPGGCIIGVDPSQDMRKAAIARCAEFDWVEFRDGSAYDLPVETGSVDKAVSVQVFEYLDDLPRACQEVVRVLRPGGRLVVSDIHFDSWVWHTEDQPRMDRMIASWDDHFVERRVPAILPPILREAGVEVEDIRPVTLNDHELRPDGLARMMLTLMDSYARQNNLVSEADCTAWREEQEALAAEGRFFFSLTQFAVIARKS</sequence>
<evidence type="ECO:0000313" key="3">
    <source>
        <dbReference type="Proteomes" id="UP000051295"/>
    </source>
</evidence>
<gene>
    <name evidence="2" type="ORF">XM53_04690</name>
</gene>
<feature type="domain" description="Methyltransferase type 11" evidence="1">
    <location>
        <begin position="30"/>
        <end position="127"/>
    </location>
</feature>
<organism evidence="2 3">
    <name type="scientific">Roseovarius atlanticus</name>
    <dbReference type="NCBI Taxonomy" id="1641875"/>
    <lineage>
        <taxon>Bacteria</taxon>
        <taxon>Pseudomonadati</taxon>
        <taxon>Pseudomonadota</taxon>
        <taxon>Alphaproteobacteria</taxon>
        <taxon>Rhodobacterales</taxon>
        <taxon>Roseobacteraceae</taxon>
        <taxon>Roseovarius</taxon>
    </lineage>
</organism>
<dbReference type="EMBL" id="LAXJ01000003">
    <property type="protein sequence ID" value="KRS14095.1"/>
    <property type="molecule type" value="Genomic_DNA"/>
</dbReference>
<dbReference type="GO" id="GO:0008757">
    <property type="term" value="F:S-adenosylmethionine-dependent methyltransferase activity"/>
    <property type="evidence" value="ECO:0007669"/>
    <property type="project" value="InterPro"/>
</dbReference>
<evidence type="ECO:0000259" key="1">
    <source>
        <dbReference type="Pfam" id="PF08241"/>
    </source>
</evidence>
<dbReference type="Gene3D" id="3.40.50.150">
    <property type="entry name" value="Vaccinia Virus protein VP39"/>
    <property type="match status" value="1"/>
</dbReference>
<dbReference type="AlphaFoldDB" id="A0A0T5NZA6"/>
<keyword evidence="3" id="KW-1185">Reference proteome</keyword>
<proteinExistence type="predicted"/>
<dbReference type="CDD" id="cd02440">
    <property type="entry name" value="AdoMet_MTases"/>
    <property type="match status" value="1"/>
</dbReference>
<dbReference type="SUPFAM" id="SSF53335">
    <property type="entry name" value="S-adenosyl-L-methionine-dependent methyltransferases"/>
    <property type="match status" value="1"/>
</dbReference>
<comment type="caution">
    <text evidence="2">The sequence shown here is derived from an EMBL/GenBank/DDBJ whole genome shotgun (WGS) entry which is preliminary data.</text>
</comment>
<dbReference type="InterPro" id="IPR029063">
    <property type="entry name" value="SAM-dependent_MTases_sf"/>
</dbReference>
<name>A0A0T5NZA6_9RHOB</name>
<dbReference type="PANTHER" id="PTHR43861:SF1">
    <property type="entry name" value="TRANS-ACONITATE 2-METHYLTRANSFERASE"/>
    <property type="match status" value="1"/>
</dbReference>
<dbReference type="STRING" id="1641875.XM53_04690"/>
<evidence type="ECO:0000313" key="2">
    <source>
        <dbReference type="EMBL" id="KRS14095.1"/>
    </source>
</evidence>
<dbReference type="Pfam" id="PF08241">
    <property type="entry name" value="Methyltransf_11"/>
    <property type="match status" value="1"/>
</dbReference>
<dbReference type="PANTHER" id="PTHR43861">
    <property type="entry name" value="TRANS-ACONITATE 2-METHYLTRANSFERASE-RELATED"/>
    <property type="match status" value="1"/>
</dbReference>